<accession>A0A0V0H1W1</accession>
<sequence length="81" mass="8816">MLAAFMDIQLKVSLVSSPDVPMPLLSRQLSIPIALLHLQCHVSLGCNAPFIVFGTFGYKGMITSSTLRRITSPLTKPLPSF</sequence>
<evidence type="ECO:0000313" key="1">
    <source>
        <dbReference type="EMBL" id="JAP14163.1"/>
    </source>
</evidence>
<dbReference type="AlphaFoldDB" id="A0A0V0H1W1"/>
<dbReference type="EMBL" id="GEDG01026956">
    <property type="protein sequence ID" value="JAP14163.1"/>
    <property type="molecule type" value="Transcribed_RNA"/>
</dbReference>
<reference evidence="1" key="1">
    <citation type="submission" date="2015-12" db="EMBL/GenBank/DDBJ databases">
        <title>Gene expression during late stages of embryo sac development: a critical building block for successful pollen-pistil interactions.</title>
        <authorList>
            <person name="Liu Y."/>
            <person name="Joly V."/>
            <person name="Sabar M."/>
            <person name="Matton D.P."/>
        </authorList>
    </citation>
    <scope>NUCLEOTIDE SEQUENCE</scope>
</reference>
<proteinExistence type="predicted"/>
<organism evidence="1">
    <name type="scientific">Solanum chacoense</name>
    <name type="common">Chaco potato</name>
    <dbReference type="NCBI Taxonomy" id="4108"/>
    <lineage>
        <taxon>Eukaryota</taxon>
        <taxon>Viridiplantae</taxon>
        <taxon>Streptophyta</taxon>
        <taxon>Embryophyta</taxon>
        <taxon>Tracheophyta</taxon>
        <taxon>Spermatophyta</taxon>
        <taxon>Magnoliopsida</taxon>
        <taxon>eudicotyledons</taxon>
        <taxon>Gunneridae</taxon>
        <taxon>Pentapetalae</taxon>
        <taxon>asterids</taxon>
        <taxon>lamiids</taxon>
        <taxon>Solanales</taxon>
        <taxon>Solanaceae</taxon>
        <taxon>Solanoideae</taxon>
        <taxon>Solaneae</taxon>
        <taxon>Solanum</taxon>
    </lineage>
</organism>
<name>A0A0V0H1W1_SOLCH</name>
<protein>
    <submittedName>
        <fullName evidence="1">Putative ovule protein</fullName>
    </submittedName>
</protein>